<name>Q657L1_ORYSJ</name>
<organism evidence="2">
    <name type="scientific">Oryza sativa subsp. japonica</name>
    <name type="common">Rice</name>
    <dbReference type="NCBI Taxonomy" id="39947"/>
    <lineage>
        <taxon>Eukaryota</taxon>
        <taxon>Viridiplantae</taxon>
        <taxon>Streptophyta</taxon>
        <taxon>Embryophyta</taxon>
        <taxon>Tracheophyta</taxon>
        <taxon>Spermatophyta</taxon>
        <taxon>Magnoliopsida</taxon>
        <taxon>Liliopsida</taxon>
        <taxon>Poales</taxon>
        <taxon>Poaceae</taxon>
        <taxon>BOP clade</taxon>
        <taxon>Oryzoideae</taxon>
        <taxon>Oryzeae</taxon>
        <taxon>Oryzinae</taxon>
        <taxon>Oryza</taxon>
        <taxon>Oryza sativa</taxon>
    </lineage>
</organism>
<feature type="compositionally biased region" description="Basic and acidic residues" evidence="1">
    <location>
        <begin position="63"/>
        <end position="76"/>
    </location>
</feature>
<dbReference type="Proteomes" id="UP000817658">
    <property type="component" value="Chromosome 1"/>
</dbReference>
<feature type="compositionally biased region" description="Basic and acidic residues" evidence="1">
    <location>
        <begin position="8"/>
        <end position="19"/>
    </location>
</feature>
<sequence length="197" mass="21975">MTMTVAAQRDDEPGDRRDVDDENEWRRRRWTAEGFGWRGSDAEDDLAAAIPEKTTTRSTGEIPARRMERPARHDGVPAKYGRRRGLAGEEDGVPVPGEVVATSAGARETRQRRPEAEQWRQRHCCQRGRVSGDFPTNRRRRRGRGCTCEAEGEDGAAGRRSGEEGEAAGGRPAPEREKEKAGRGGAATERRGRRLKR</sequence>
<gene>
    <name evidence="2" type="primary">P0468H06.27</name>
</gene>
<feature type="region of interest" description="Disordered" evidence="1">
    <location>
        <begin position="1"/>
        <end position="197"/>
    </location>
</feature>
<dbReference type="EMBL" id="AP003075">
    <property type="protein sequence ID" value="BAD45006.1"/>
    <property type="molecule type" value="Genomic_DNA"/>
</dbReference>
<evidence type="ECO:0000256" key="1">
    <source>
        <dbReference type="SAM" id="MobiDB-lite"/>
    </source>
</evidence>
<feature type="compositionally biased region" description="Basic and acidic residues" evidence="1">
    <location>
        <begin position="173"/>
        <end position="182"/>
    </location>
</feature>
<proteinExistence type="predicted"/>
<evidence type="ECO:0000313" key="2">
    <source>
        <dbReference type="EMBL" id="BAD45006.1"/>
    </source>
</evidence>
<dbReference type="AlphaFoldDB" id="Q657L1"/>
<reference evidence="2" key="1">
    <citation type="journal article" date="2002" name="Nature">
        <title>The genome sequence and structure of rice chromosome 1.</title>
        <authorList>
            <person name="Sasaki T."/>
            <person name="Matsumoto T."/>
            <person name="Yamamoto K."/>
            <person name="Sakata K."/>
            <person name="Baba T."/>
            <person name="Katayose Y."/>
            <person name="Wu J."/>
            <person name="Niimura Y."/>
            <person name="Cheng Z."/>
            <person name="Nagamura Y."/>
            <person name="Antonio B.A."/>
            <person name="Kanamori H."/>
            <person name="Hosokawa S."/>
            <person name="Masukawa M."/>
            <person name="Arikawa K."/>
            <person name="Chiden Y."/>
            <person name="Hayashi M."/>
            <person name="Okamoto M."/>
            <person name="Ando T."/>
            <person name="Aoki H."/>
            <person name="Arita K."/>
            <person name="Hamada M."/>
            <person name="Harada C."/>
            <person name="Hijishita S."/>
            <person name="Honda M."/>
            <person name="Ichikawa Y."/>
            <person name="Idonuma A."/>
            <person name="Iijima M."/>
            <person name="Ikeda M."/>
            <person name="Ikeno M."/>
            <person name="Itoh S."/>
            <person name="Itoh T."/>
            <person name="Itoh Y."/>
            <person name="Itoh Y."/>
            <person name="Iwabuchi A."/>
            <person name="Kamiya K."/>
            <person name="Karasawa W."/>
            <person name="Katagiri S."/>
            <person name="Kikuta A."/>
            <person name="Kobayashi N."/>
            <person name="Kono I."/>
            <person name="Machita K."/>
            <person name="Maehara T."/>
            <person name="Mizuno H."/>
            <person name="Mizubayashi T."/>
            <person name="Mukai Y."/>
            <person name="Nagasaki H."/>
            <person name="Nakashima M."/>
            <person name="Nakama Y."/>
            <person name="Nakamichi Y."/>
            <person name="Nakamura M."/>
            <person name="Namiki N."/>
            <person name="Negishi M."/>
            <person name="Ohta I."/>
            <person name="Ono N."/>
            <person name="Saji S."/>
            <person name="Sakai K."/>
            <person name="Shibata M."/>
            <person name="Shimokawa T."/>
            <person name="Shomura A."/>
            <person name="Song J."/>
            <person name="Takazaki Y."/>
            <person name="Terasawa K."/>
            <person name="Tsuji K."/>
            <person name="Waki K."/>
            <person name="Yamagata H."/>
            <person name="Yamane H."/>
            <person name="Yoshiki S."/>
            <person name="Yoshihara R."/>
            <person name="Yukawa K."/>
            <person name="Zhong H."/>
            <person name="Iwama H."/>
            <person name="Endo T."/>
            <person name="Ito H."/>
            <person name="Hahn J.H."/>
            <person name="Kim H.I."/>
            <person name="Eun M.Y."/>
            <person name="Yano M."/>
            <person name="Jiang J."/>
            <person name="Gojobori T."/>
        </authorList>
    </citation>
    <scope>NUCLEOTIDE SEQUENCE [LARGE SCALE GENOMIC DNA]</scope>
</reference>
<feature type="compositionally biased region" description="Basic and acidic residues" evidence="1">
    <location>
        <begin position="107"/>
        <end position="120"/>
    </location>
</feature>
<protein>
    <submittedName>
        <fullName evidence="2">BKRF1 encodes EBNA-1 protein,latent cycle gene-like</fullName>
    </submittedName>
</protein>
<accession>Q657L1</accession>